<keyword evidence="3" id="KW-1185">Reference proteome</keyword>
<feature type="domain" description="DUF6455" evidence="1">
    <location>
        <begin position="22"/>
        <end position="89"/>
    </location>
</feature>
<proteinExistence type="predicted"/>
<organism evidence="2 3">
    <name type="scientific">Albidovulum sediminis</name>
    <dbReference type="NCBI Taxonomy" id="3066345"/>
    <lineage>
        <taxon>Bacteria</taxon>
        <taxon>Pseudomonadati</taxon>
        <taxon>Pseudomonadota</taxon>
        <taxon>Alphaproteobacteria</taxon>
        <taxon>Rhodobacterales</taxon>
        <taxon>Paracoccaceae</taxon>
        <taxon>Albidovulum</taxon>
    </lineage>
</organism>
<evidence type="ECO:0000313" key="3">
    <source>
        <dbReference type="Proteomes" id="UP001205601"/>
    </source>
</evidence>
<sequence>MVKTGEAQVPQGCGLPDIPYFLTPEFAERHGVDLGGAIHGGLLTLEDFVAVLQSCRECQDGSGRRHEHPEGLEAAPDWCANRAVLEGLRGLV</sequence>
<gene>
    <name evidence="2" type="ORF">N5I32_13265</name>
</gene>
<dbReference type="RefSeq" id="WP_261496355.1">
    <property type="nucleotide sequence ID" value="NZ_JAOCQF010000002.1"/>
</dbReference>
<dbReference type="Pfam" id="PF20056">
    <property type="entry name" value="DUF6455"/>
    <property type="match status" value="1"/>
</dbReference>
<dbReference type="Proteomes" id="UP001205601">
    <property type="component" value="Unassembled WGS sequence"/>
</dbReference>
<dbReference type="EMBL" id="JAOCQF010000002">
    <property type="protein sequence ID" value="MCT8330492.1"/>
    <property type="molecule type" value="Genomic_DNA"/>
</dbReference>
<accession>A0ABT2NNH6</accession>
<evidence type="ECO:0000313" key="2">
    <source>
        <dbReference type="EMBL" id="MCT8330492.1"/>
    </source>
</evidence>
<comment type="caution">
    <text evidence="2">The sequence shown here is derived from an EMBL/GenBank/DDBJ whole genome shotgun (WGS) entry which is preliminary data.</text>
</comment>
<name>A0ABT2NNH6_9RHOB</name>
<protein>
    <submittedName>
        <fullName evidence="2">DUF6455 family protein</fullName>
    </submittedName>
</protein>
<dbReference type="InterPro" id="IPR045601">
    <property type="entry name" value="DUF6455"/>
</dbReference>
<reference evidence="3" key="1">
    <citation type="submission" date="2023-07" db="EMBL/GenBank/DDBJ databases">
        <title>Defluviimonas sediminis sp. nov., isolated from mangrove sediment.</title>
        <authorList>
            <person name="Liu L."/>
            <person name="Li J."/>
            <person name="Huang Y."/>
            <person name="Pan J."/>
            <person name="Li M."/>
        </authorList>
    </citation>
    <scope>NUCLEOTIDE SEQUENCE [LARGE SCALE GENOMIC DNA]</scope>
    <source>
        <strain evidence="3">FT324</strain>
    </source>
</reference>
<evidence type="ECO:0000259" key="1">
    <source>
        <dbReference type="Pfam" id="PF20056"/>
    </source>
</evidence>